<dbReference type="AlphaFoldDB" id="A0AA50H7A0"/>
<accession>A0AA50H7A0</accession>
<reference evidence="1 2" key="1">
    <citation type="submission" date="2023-08" db="EMBL/GenBank/DDBJ databases">
        <title>Pathogen: clinical or host-associated sample.</title>
        <authorList>
            <person name="Hergert J."/>
            <person name="Casey R."/>
            <person name="Wagner J."/>
            <person name="Young E.L."/>
            <person name="Oakeson K.F."/>
        </authorList>
    </citation>
    <scope>NUCLEOTIDE SEQUENCE [LARGE SCALE GENOMIC DNA]</scope>
    <source>
        <strain evidence="1 2">1760953</strain>
    </source>
</reference>
<dbReference type="InterPro" id="IPR038578">
    <property type="entry name" value="GT29-like_sf"/>
</dbReference>
<name>A0AA50H7A0_9HYPH</name>
<dbReference type="GO" id="GO:0016757">
    <property type="term" value="F:glycosyltransferase activity"/>
    <property type="evidence" value="ECO:0007669"/>
    <property type="project" value="UniProtKB-KW"/>
</dbReference>
<dbReference type="Proteomes" id="UP001234585">
    <property type="component" value="Chromosome"/>
</dbReference>
<keyword evidence="1" id="KW-0328">Glycosyltransferase</keyword>
<dbReference type="Gene3D" id="3.90.1480.20">
    <property type="entry name" value="Glycosyl transferase family 29"/>
    <property type="match status" value="1"/>
</dbReference>
<organism evidence="1 2">
    <name type="scientific">Shinella sumterensis</name>
    <dbReference type="NCBI Taxonomy" id="1967501"/>
    <lineage>
        <taxon>Bacteria</taxon>
        <taxon>Pseudomonadati</taxon>
        <taxon>Pseudomonadota</taxon>
        <taxon>Alphaproteobacteria</taxon>
        <taxon>Hyphomicrobiales</taxon>
        <taxon>Rhizobiaceae</taxon>
        <taxon>Shinella</taxon>
    </lineage>
</organism>
<proteinExistence type="predicted"/>
<keyword evidence="2" id="KW-1185">Reference proteome</keyword>
<dbReference type="EC" id="2.4.-.-" evidence="1"/>
<sequence>MSRRIVIVGNGAIPQGLAATIDAADIVIRFNGCRSAGAGGVKTDIIAVCNTGRPALDMLGGGRWKDSETVRQAGEIWCVRSSDVFAAMRAPLAISHPDLDDFCDDYTDGFEAFAAATGRRLRVIPAALHRAVDAGLAAFDPAPYVVPSSGLVTIAHALENLAEEGDRVSIAGFSHEGWEWHPFAAERRWVDALVTAGRLDRLDHPPASRRS</sequence>
<dbReference type="RefSeq" id="WP_134650637.1">
    <property type="nucleotide sequence ID" value="NZ_CP132302.1"/>
</dbReference>
<evidence type="ECO:0000313" key="2">
    <source>
        <dbReference type="Proteomes" id="UP001234585"/>
    </source>
</evidence>
<gene>
    <name evidence="1" type="ORF">Q9313_01790</name>
</gene>
<keyword evidence="1" id="KW-0808">Transferase</keyword>
<protein>
    <submittedName>
        <fullName evidence="1">Glycosyltransferase family 29 protein</fullName>
        <ecNumber evidence="1">2.4.-.-</ecNumber>
    </submittedName>
</protein>
<dbReference type="EMBL" id="CP132302">
    <property type="protein sequence ID" value="WLR97787.1"/>
    <property type="molecule type" value="Genomic_DNA"/>
</dbReference>
<evidence type="ECO:0000313" key="1">
    <source>
        <dbReference type="EMBL" id="WLR97787.1"/>
    </source>
</evidence>